<evidence type="ECO:0000313" key="1">
    <source>
        <dbReference type="EMBL" id="KRH69294.1"/>
    </source>
</evidence>
<evidence type="ECO:0000313" key="2">
    <source>
        <dbReference type="EnsemblPlants" id="KRH69294"/>
    </source>
</evidence>
<keyword evidence="3" id="KW-1185">Reference proteome</keyword>
<reference evidence="1" key="3">
    <citation type="submission" date="2018-07" db="EMBL/GenBank/DDBJ databases">
        <title>WGS assembly of Glycine max.</title>
        <authorList>
            <person name="Schmutz J."/>
            <person name="Cannon S."/>
            <person name="Schlueter J."/>
            <person name="Ma J."/>
            <person name="Mitros T."/>
            <person name="Nelson W."/>
            <person name="Hyten D."/>
            <person name="Song Q."/>
            <person name="Thelen J."/>
            <person name="Cheng J."/>
            <person name="Xu D."/>
            <person name="Hellsten U."/>
            <person name="May G."/>
            <person name="Yu Y."/>
            <person name="Sakurai T."/>
            <person name="Umezawa T."/>
            <person name="Bhattacharyya M."/>
            <person name="Sandhu D."/>
            <person name="Valliyodan B."/>
            <person name="Lindquist E."/>
            <person name="Peto M."/>
            <person name="Grant D."/>
            <person name="Shu S."/>
            <person name="Goodstein D."/>
            <person name="Barry K."/>
            <person name="Futrell-Griggs M."/>
            <person name="Abernathy B."/>
            <person name="Du J."/>
            <person name="Tian Z."/>
            <person name="Zhu L."/>
            <person name="Gill N."/>
            <person name="Joshi T."/>
            <person name="Libault M."/>
            <person name="Sethuraman A."/>
            <person name="Zhang X."/>
            <person name="Shinozaki K."/>
            <person name="Nguyen H."/>
            <person name="Wing R."/>
            <person name="Cregan P."/>
            <person name="Specht J."/>
            <person name="Grimwood J."/>
            <person name="Rokhsar D."/>
            <person name="Stacey G."/>
            <person name="Shoemaker R."/>
            <person name="Jackson S."/>
        </authorList>
    </citation>
    <scope>NUCLEOTIDE SEQUENCE</scope>
    <source>
        <tissue evidence="1">Callus</tissue>
    </source>
</reference>
<reference evidence="1 2" key="1">
    <citation type="journal article" date="2010" name="Nature">
        <title>Genome sequence of the palaeopolyploid soybean.</title>
        <authorList>
            <person name="Schmutz J."/>
            <person name="Cannon S.B."/>
            <person name="Schlueter J."/>
            <person name="Ma J."/>
            <person name="Mitros T."/>
            <person name="Nelson W."/>
            <person name="Hyten D.L."/>
            <person name="Song Q."/>
            <person name="Thelen J.J."/>
            <person name="Cheng J."/>
            <person name="Xu D."/>
            <person name="Hellsten U."/>
            <person name="May G.D."/>
            <person name="Yu Y."/>
            <person name="Sakurai T."/>
            <person name="Umezawa T."/>
            <person name="Bhattacharyya M.K."/>
            <person name="Sandhu D."/>
            <person name="Valliyodan B."/>
            <person name="Lindquist E."/>
            <person name="Peto M."/>
            <person name="Grant D."/>
            <person name="Shu S."/>
            <person name="Goodstein D."/>
            <person name="Barry K."/>
            <person name="Futrell-Griggs M."/>
            <person name="Abernathy B."/>
            <person name="Du J."/>
            <person name="Tian Z."/>
            <person name="Zhu L."/>
            <person name="Gill N."/>
            <person name="Joshi T."/>
            <person name="Libault M."/>
            <person name="Sethuraman A."/>
            <person name="Zhang X.-C."/>
            <person name="Shinozaki K."/>
            <person name="Nguyen H.T."/>
            <person name="Wing R.A."/>
            <person name="Cregan P."/>
            <person name="Specht J."/>
            <person name="Grimwood J."/>
            <person name="Rokhsar D."/>
            <person name="Stacey G."/>
            <person name="Shoemaker R.C."/>
            <person name="Jackson S.A."/>
        </authorList>
    </citation>
    <scope>NUCLEOTIDE SEQUENCE [LARGE SCALE GENOMIC DNA]</scope>
    <source>
        <strain evidence="2">cv. Williams 82</strain>
        <tissue evidence="1">Callus</tissue>
    </source>
</reference>
<dbReference type="PaxDb" id="3847-GLYMA02G02175.1"/>
<gene>
    <name evidence="1" type="ORF">GLYMA_02G018100</name>
</gene>
<dbReference type="EnsemblPlants" id="KRH69294">
    <property type="protein sequence ID" value="KRH69294"/>
    <property type="gene ID" value="GLYMA_02G018100"/>
</dbReference>
<dbReference type="AlphaFoldDB" id="K7K5Y5"/>
<organism evidence="1">
    <name type="scientific">Glycine max</name>
    <name type="common">Soybean</name>
    <name type="synonym">Glycine hispida</name>
    <dbReference type="NCBI Taxonomy" id="3847"/>
    <lineage>
        <taxon>Eukaryota</taxon>
        <taxon>Viridiplantae</taxon>
        <taxon>Streptophyta</taxon>
        <taxon>Embryophyta</taxon>
        <taxon>Tracheophyta</taxon>
        <taxon>Spermatophyta</taxon>
        <taxon>Magnoliopsida</taxon>
        <taxon>eudicotyledons</taxon>
        <taxon>Gunneridae</taxon>
        <taxon>Pentapetalae</taxon>
        <taxon>rosids</taxon>
        <taxon>fabids</taxon>
        <taxon>Fabales</taxon>
        <taxon>Fabaceae</taxon>
        <taxon>Papilionoideae</taxon>
        <taxon>50 kb inversion clade</taxon>
        <taxon>NPAAA clade</taxon>
        <taxon>indigoferoid/millettioid clade</taxon>
        <taxon>Phaseoleae</taxon>
        <taxon>Glycine</taxon>
        <taxon>Glycine subgen. Soja</taxon>
    </lineage>
</organism>
<dbReference type="InParanoid" id="K7K5Y5"/>
<dbReference type="Gramene" id="KRH69294">
    <property type="protein sequence ID" value="KRH69294"/>
    <property type="gene ID" value="GLYMA_02G018100"/>
</dbReference>
<proteinExistence type="predicted"/>
<evidence type="ECO:0000313" key="3">
    <source>
        <dbReference type="Proteomes" id="UP000008827"/>
    </source>
</evidence>
<dbReference type="EMBL" id="CM000835">
    <property type="protein sequence ID" value="KRH69294.1"/>
    <property type="molecule type" value="Genomic_DNA"/>
</dbReference>
<accession>K7K5Y5</accession>
<dbReference type="Proteomes" id="UP000008827">
    <property type="component" value="Chromosome 2"/>
</dbReference>
<reference evidence="2" key="2">
    <citation type="submission" date="2018-02" db="UniProtKB">
        <authorList>
            <consortium name="EnsemblPlants"/>
        </authorList>
    </citation>
    <scope>IDENTIFICATION</scope>
    <source>
        <strain evidence="2">Williams 82</strain>
    </source>
</reference>
<sequence length="80" mass="9020">MLTTHSLTHSLLLSKIHLGSTKCSKLPRKRCNKVRYKACTMLLKSLPFSKLVKQLSKSTIRTLYGHSQLCFCTVNIKLAA</sequence>
<protein>
    <submittedName>
        <fullName evidence="1 2">Uncharacterized protein</fullName>
    </submittedName>
</protein>
<dbReference type="HOGENOM" id="CLU_2594541_0_0_1"/>
<name>K7K5Y5_SOYBN</name>